<keyword evidence="2" id="KW-1185">Reference proteome</keyword>
<organism evidence="1 2">
    <name type="scientific">Austropuccinia psidii MF-1</name>
    <dbReference type="NCBI Taxonomy" id="1389203"/>
    <lineage>
        <taxon>Eukaryota</taxon>
        <taxon>Fungi</taxon>
        <taxon>Dikarya</taxon>
        <taxon>Basidiomycota</taxon>
        <taxon>Pucciniomycotina</taxon>
        <taxon>Pucciniomycetes</taxon>
        <taxon>Pucciniales</taxon>
        <taxon>Sphaerophragmiaceae</taxon>
        <taxon>Austropuccinia</taxon>
    </lineage>
</organism>
<name>A0A9Q3J9M4_9BASI</name>
<protein>
    <submittedName>
        <fullName evidence="1">Uncharacterized protein</fullName>
    </submittedName>
</protein>
<proteinExistence type="predicted"/>
<gene>
    <name evidence="1" type="ORF">O181_097786</name>
</gene>
<sequence length="88" mass="10259">MKTTNRHILRWKIDIQEYRGNMNIVNKAGNIHLNAYGLSRWEVANNTDNPAYVTLEEEPSSSIEGIIINDIRTGCFEQFRESYQQDNI</sequence>
<comment type="caution">
    <text evidence="1">The sequence shown here is derived from an EMBL/GenBank/DDBJ whole genome shotgun (WGS) entry which is preliminary data.</text>
</comment>
<evidence type="ECO:0000313" key="2">
    <source>
        <dbReference type="Proteomes" id="UP000765509"/>
    </source>
</evidence>
<accession>A0A9Q3J9M4</accession>
<dbReference type="AlphaFoldDB" id="A0A9Q3J9M4"/>
<dbReference type="Proteomes" id="UP000765509">
    <property type="component" value="Unassembled WGS sequence"/>
</dbReference>
<reference evidence="1" key="1">
    <citation type="submission" date="2021-03" db="EMBL/GenBank/DDBJ databases">
        <title>Draft genome sequence of rust myrtle Austropuccinia psidii MF-1, a brazilian biotype.</title>
        <authorList>
            <person name="Quecine M.C."/>
            <person name="Pachon D.M.R."/>
            <person name="Bonatelli M.L."/>
            <person name="Correr F.H."/>
            <person name="Franceschini L.M."/>
            <person name="Leite T.F."/>
            <person name="Margarido G.R.A."/>
            <person name="Almeida C.A."/>
            <person name="Ferrarezi J.A."/>
            <person name="Labate C.A."/>
        </authorList>
    </citation>
    <scope>NUCLEOTIDE SEQUENCE</scope>
    <source>
        <strain evidence="1">MF-1</strain>
    </source>
</reference>
<dbReference type="EMBL" id="AVOT02066199">
    <property type="protein sequence ID" value="MBW0558071.1"/>
    <property type="molecule type" value="Genomic_DNA"/>
</dbReference>
<evidence type="ECO:0000313" key="1">
    <source>
        <dbReference type="EMBL" id="MBW0558071.1"/>
    </source>
</evidence>